<name>A0A139SQG2_9BACT</name>
<evidence type="ECO:0000256" key="1">
    <source>
        <dbReference type="SAM" id="MobiDB-lite"/>
    </source>
</evidence>
<reference evidence="4" key="1">
    <citation type="submission" date="2016-02" db="EMBL/GenBank/DDBJ databases">
        <authorList>
            <person name="Sanders J.G."/>
            <person name="Lin J.Y."/>
            <person name="Wertz J.T."/>
            <person name="Russell J.A."/>
            <person name="Moreau C.S."/>
            <person name="Powell S."/>
        </authorList>
    </citation>
    <scope>NUCLEOTIDE SEQUENCE [LARGE SCALE GENOMIC DNA]</scope>
    <source>
        <strain evidence="4">CAG34</strain>
    </source>
</reference>
<gene>
    <name evidence="3" type="ORF">AXK11_03195</name>
</gene>
<proteinExistence type="predicted"/>
<evidence type="ECO:0000313" key="3">
    <source>
        <dbReference type="EMBL" id="KXU36816.1"/>
    </source>
</evidence>
<dbReference type="STRING" id="1548207.AXK11_03195"/>
<sequence>MARLSPLLLALISLLCFPSTAPAQPEANRPSTGLLGTIERDHYIAPGGLYRVKIPVLPELGGSISDTGNVVVFRDDYSTHVSIGAFVLDATQRWELATTEREQYLTAFFAMLVMPDFEKMFPGSQIETTRFEPGLLSAAEGVGAAEKSGSETRRNAGTTKGAVPDDEAGGAVFCFTLLPGGSMFGTPFADARAAREGRPPVAKRGNLIFAQNGVVYVLSIELSERLHSRNYQKTPEEENALLSQRLTALLHSMQFAGATGTSPRAHATK</sequence>
<dbReference type="EMBL" id="LSZQ01000028">
    <property type="protein sequence ID" value="KXU36816.1"/>
    <property type="molecule type" value="Genomic_DNA"/>
</dbReference>
<protein>
    <submittedName>
        <fullName evidence="3">Uncharacterized protein</fullName>
    </submittedName>
</protein>
<feature type="signal peptide" evidence="2">
    <location>
        <begin position="1"/>
        <end position="23"/>
    </location>
</feature>
<evidence type="ECO:0000256" key="2">
    <source>
        <dbReference type="SAM" id="SignalP"/>
    </source>
</evidence>
<feature type="chain" id="PRO_5007489477" evidence="2">
    <location>
        <begin position="24"/>
        <end position="269"/>
    </location>
</feature>
<feature type="region of interest" description="Disordered" evidence="1">
    <location>
        <begin position="142"/>
        <end position="163"/>
    </location>
</feature>
<dbReference type="RefSeq" id="WP_068629187.1">
    <property type="nucleotide sequence ID" value="NZ_LSZQ01000028.1"/>
</dbReference>
<evidence type="ECO:0000313" key="4">
    <source>
        <dbReference type="Proteomes" id="UP000070058"/>
    </source>
</evidence>
<keyword evidence="4" id="KW-1185">Reference proteome</keyword>
<comment type="caution">
    <text evidence="3">The sequence shown here is derived from an EMBL/GenBank/DDBJ whole genome shotgun (WGS) entry which is preliminary data.</text>
</comment>
<dbReference type="AlphaFoldDB" id="A0A139SQG2"/>
<keyword evidence="2" id="KW-0732">Signal</keyword>
<organism evidence="3 4">
    <name type="scientific">Cephaloticoccus primus</name>
    <dbReference type="NCBI Taxonomy" id="1548207"/>
    <lineage>
        <taxon>Bacteria</taxon>
        <taxon>Pseudomonadati</taxon>
        <taxon>Verrucomicrobiota</taxon>
        <taxon>Opitutia</taxon>
        <taxon>Opitutales</taxon>
        <taxon>Opitutaceae</taxon>
        <taxon>Cephaloticoccus</taxon>
    </lineage>
</organism>
<accession>A0A139SQG2</accession>
<dbReference type="OrthoDB" id="191917at2"/>
<dbReference type="Proteomes" id="UP000070058">
    <property type="component" value="Unassembled WGS sequence"/>
</dbReference>